<organism evidence="2 3">
    <name type="scientific">Boothiomyces macroporosus</name>
    <dbReference type="NCBI Taxonomy" id="261099"/>
    <lineage>
        <taxon>Eukaryota</taxon>
        <taxon>Fungi</taxon>
        <taxon>Fungi incertae sedis</taxon>
        <taxon>Chytridiomycota</taxon>
        <taxon>Chytridiomycota incertae sedis</taxon>
        <taxon>Chytridiomycetes</taxon>
        <taxon>Rhizophydiales</taxon>
        <taxon>Terramycetaceae</taxon>
        <taxon>Boothiomyces</taxon>
    </lineage>
</organism>
<keyword evidence="1" id="KW-0472">Membrane</keyword>
<feature type="transmembrane region" description="Helical" evidence="1">
    <location>
        <begin position="124"/>
        <end position="145"/>
    </location>
</feature>
<dbReference type="Proteomes" id="UP001210925">
    <property type="component" value="Unassembled WGS sequence"/>
</dbReference>
<feature type="transmembrane region" description="Helical" evidence="1">
    <location>
        <begin position="157"/>
        <end position="177"/>
    </location>
</feature>
<gene>
    <name evidence="2" type="ORF">HK103_000065</name>
</gene>
<dbReference type="AlphaFoldDB" id="A0AAD5USK2"/>
<proteinExistence type="predicted"/>
<evidence type="ECO:0000256" key="1">
    <source>
        <dbReference type="SAM" id="Phobius"/>
    </source>
</evidence>
<name>A0AAD5USK2_9FUNG</name>
<keyword evidence="1" id="KW-1133">Transmembrane helix</keyword>
<protein>
    <submittedName>
        <fullName evidence="2">Uncharacterized protein</fullName>
    </submittedName>
</protein>
<keyword evidence="3" id="KW-1185">Reference proteome</keyword>
<reference evidence="2" key="1">
    <citation type="submission" date="2020-05" db="EMBL/GenBank/DDBJ databases">
        <title>Phylogenomic resolution of chytrid fungi.</title>
        <authorList>
            <person name="Stajich J.E."/>
            <person name="Amses K."/>
            <person name="Simmons R."/>
            <person name="Seto K."/>
            <person name="Myers J."/>
            <person name="Bonds A."/>
            <person name="Quandt C.A."/>
            <person name="Barry K."/>
            <person name="Liu P."/>
            <person name="Grigoriev I."/>
            <person name="Longcore J.E."/>
            <person name="James T.Y."/>
        </authorList>
    </citation>
    <scope>NUCLEOTIDE SEQUENCE</scope>
    <source>
        <strain evidence="2">PLAUS21</strain>
    </source>
</reference>
<feature type="transmembrane region" description="Helical" evidence="1">
    <location>
        <begin position="47"/>
        <end position="69"/>
    </location>
</feature>
<evidence type="ECO:0000313" key="2">
    <source>
        <dbReference type="EMBL" id="KAJ3262536.1"/>
    </source>
</evidence>
<accession>A0AAD5USK2</accession>
<dbReference type="EMBL" id="JADGKB010000001">
    <property type="protein sequence ID" value="KAJ3262536.1"/>
    <property type="molecule type" value="Genomic_DNA"/>
</dbReference>
<feature type="transmembrane region" description="Helical" evidence="1">
    <location>
        <begin position="75"/>
        <end position="93"/>
    </location>
</feature>
<keyword evidence="1" id="KW-0812">Transmembrane</keyword>
<evidence type="ECO:0000313" key="3">
    <source>
        <dbReference type="Proteomes" id="UP001210925"/>
    </source>
</evidence>
<comment type="caution">
    <text evidence="2">The sequence shown here is derived from an EMBL/GenBank/DDBJ whole genome shotgun (WGS) entry which is preliminary data.</text>
</comment>
<sequence length="277" mass="31472">MTIDVDGNATIYPNCLIDLINKVVSLMEISICVSTIDTVCNGKSIKYYWFTSAFCCLVLGSSAWGATFLFPTVDLVEYCILIPFELLVLMITFKKINDTVQRIDIDLPARATEKKKVLEIIKRFISFFTLSLATVWSFMFILMIINAFRPFAMIKDFLTYGYLARSFIHLVSVVWGLRPNNRRFISYGKATTQVQPEDVSLKLSKETVSVSIPIVDFPIVEIQTPSTAMVVDSIDTMGAARERLFGTNNSQILERMFQDMSTLDHFNFSINHTNSRI</sequence>